<organism evidence="2 3">
    <name type="scientific">Cronartium quercuum f. sp. fusiforme G11</name>
    <dbReference type="NCBI Taxonomy" id="708437"/>
    <lineage>
        <taxon>Eukaryota</taxon>
        <taxon>Fungi</taxon>
        <taxon>Dikarya</taxon>
        <taxon>Basidiomycota</taxon>
        <taxon>Pucciniomycotina</taxon>
        <taxon>Pucciniomycetes</taxon>
        <taxon>Pucciniales</taxon>
        <taxon>Coleosporiaceae</taxon>
        <taxon>Cronartium</taxon>
    </lineage>
</organism>
<reference evidence="2" key="1">
    <citation type="submission" date="2013-11" db="EMBL/GenBank/DDBJ databases">
        <title>Genome sequence of the fusiform rust pathogen reveals effectors for host alternation and coevolution with pine.</title>
        <authorList>
            <consortium name="DOE Joint Genome Institute"/>
            <person name="Smith K."/>
            <person name="Pendleton A."/>
            <person name="Kubisiak T."/>
            <person name="Anderson C."/>
            <person name="Salamov A."/>
            <person name="Aerts A."/>
            <person name="Riley R."/>
            <person name="Clum A."/>
            <person name="Lindquist E."/>
            <person name="Ence D."/>
            <person name="Campbell M."/>
            <person name="Kronenberg Z."/>
            <person name="Feau N."/>
            <person name="Dhillon B."/>
            <person name="Hamelin R."/>
            <person name="Burleigh J."/>
            <person name="Smith J."/>
            <person name="Yandell M."/>
            <person name="Nelson C."/>
            <person name="Grigoriev I."/>
            <person name="Davis J."/>
        </authorList>
    </citation>
    <scope>NUCLEOTIDE SEQUENCE</scope>
    <source>
        <strain evidence="2">G11</strain>
    </source>
</reference>
<comment type="caution">
    <text evidence="2">The sequence shown here is derived from an EMBL/GenBank/DDBJ whole genome shotgun (WGS) entry which is preliminary data.</text>
</comment>
<dbReference type="AlphaFoldDB" id="A0A9P6T7V5"/>
<proteinExistence type="predicted"/>
<keyword evidence="3" id="KW-1185">Reference proteome</keyword>
<dbReference type="OrthoDB" id="2504956at2759"/>
<evidence type="ECO:0000313" key="3">
    <source>
        <dbReference type="Proteomes" id="UP000886653"/>
    </source>
</evidence>
<sequence>MTSSSNSAGSERVITSIEPSKRIVSPPPILPKLQTDGNGEENTFGFELLELARRQQNDNQALLHFLSGSSQTDQSSTGPQDSQSSAQKAGLNSAALSDDLIPSTDPCYLNLNLRDITVRLLHSITSQTIHTFITSLAQDSHQIYFGSSPDHQSSFNNDEKDMIMYDNRVRIRRSTEKNREALCQNARLESQLLVAQHLLEARSRTPPNPETSIIEDHHYADQIAKEVASELAQLIETREEGSDGPTIRKLISVTGNVLWDQLPIPL</sequence>
<accession>A0A9P6T7V5</accession>
<evidence type="ECO:0000256" key="1">
    <source>
        <dbReference type="SAM" id="MobiDB-lite"/>
    </source>
</evidence>
<gene>
    <name evidence="2" type="ORF">CROQUDRAFT_662636</name>
</gene>
<dbReference type="Proteomes" id="UP000886653">
    <property type="component" value="Unassembled WGS sequence"/>
</dbReference>
<feature type="compositionally biased region" description="Low complexity" evidence="1">
    <location>
        <begin position="69"/>
        <end position="85"/>
    </location>
</feature>
<dbReference type="EMBL" id="MU167351">
    <property type="protein sequence ID" value="KAG0142341.1"/>
    <property type="molecule type" value="Genomic_DNA"/>
</dbReference>
<name>A0A9P6T7V5_9BASI</name>
<protein>
    <submittedName>
        <fullName evidence="2">Uncharacterized protein</fullName>
    </submittedName>
</protein>
<evidence type="ECO:0000313" key="2">
    <source>
        <dbReference type="EMBL" id="KAG0142341.1"/>
    </source>
</evidence>
<feature type="region of interest" description="Disordered" evidence="1">
    <location>
        <begin position="69"/>
        <end position="90"/>
    </location>
</feature>
<feature type="region of interest" description="Disordered" evidence="1">
    <location>
        <begin position="1"/>
        <end position="38"/>
    </location>
</feature>